<evidence type="ECO:0000313" key="2">
    <source>
        <dbReference type="Proteomes" id="UP001499843"/>
    </source>
</evidence>
<protein>
    <submittedName>
        <fullName evidence="1">Uncharacterized protein</fullName>
    </submittedName>
</protein>
<accession>A0ABP5PUG8</accession>
<dbReference type="RefSeq" id="WP_344493823.1">
    <property type="nucleotide sequence ID" value="NZ_BAAAQX010000048.1"/>
</dbReference>
<keyword evidence="2" id="KW-1185">Reference proteome</keyword>
<name>A0ABP5PUG8_9ACTN</name>
<proteinExistence type="predicted"/>
<comment type="caution">
    <text evidence="1">The sequence shown here is derived from an EMBL/GenBank/DDBJ whole genome shotgun (WGS) entry which is preliminary data.</text>
</comment>
<evidence type="ECO:0000313" key="1">
    <source>
        <dbReference type="EMBL" id="GAA2215244.1"/>
    </source>
</evidence>
<dbReference type="EMBL" id="BAAAQX010000048">
    <property type="protein sequence ID" value="GAA2215244.1"/>
    <property type="molecule type" value="Genomic_DNA"/>
</dbReference>
<sequence>MRDEEGRALAATIQQRHPGWLIMWSPWRRRLSAFACWHPTRPVVIDAQCLDDLLNLMFSEEMTAHYGDER</sequence>
<organism evidence="1 2">
    <name type="scientific">Nonomuraea monospora</name>
    <dbReference type="NCBI Taxonomy" id="568818"/>
    <lineage>
        <taxon>Bacteria</taxon>
        <taxon>Bacillati</taxon>
        <taxon>Actinomycetota</taxon>
        <taxon>Actinomycetes</taxon>
        <taxon>Streptosporangiales</taxon>
        <taxon>Streptosporangiaceae</taxon>
        <taxon>Nonomuraea</taxon>
    </lineage>
</organism>
<gene>
    <name evidence="1" type="ORF">GCM10009850_107110</name>
</gene>
<dbReference type="Proteomes" id="UP001499843">
    <property type="component" value="Unassembled WGS sequence"/>
</dbReference>
<reference evidence="2" key="1">
    <citation type="journal article" date="2019" name="Int. J. Syst. Evol. Microbiol.">
        <title>The Global Catalogue of Microorganisms (GCM) 10K type strain sequencing project: providing services to taxonomists for standard genome sequencing and annotation.</title>
        <authorList>
            <consortium name="The Broad Institute Genomics Platform"/>
            <consortium name="The Broad Institute Genome Sequencing Center for Infectious Disease"/>
            <person name="Wu L."/>
            <person name="Ma J."/>
        </authorList>
    </citation>
    <scope>NUCLEOTIDE SEQUENCE [LARGE SCALE GENOMIC DNA]</scope>
    <source>
        <strain evidence="2">JCM 16114</strain>
    </source>
</reference>